<accession>A0ABU2RB78</accession>
<feature type="region of interest" description="Disordered" evidence="2">
    <location>
        <begin position="308"/>
        <end position="489"/>
    </location>
</feature>
<gene>
    <name evidence="3" type="ORF">RM649_00360</name>
</gene>
<dbReference type="Proteomes" id="UP001183777">
    <property type="component" value="Unassembled WGS sequence"/>
</dbReference>
<evidence type="ECO:0000256" key="2">
    <source>
        <dbReference type="SAM" id="MobiDB-lite"/>
    </source>
</evidence>
<organism evidence="3 4">
    <name type="scientific">Streptomyces salyersiae</name>
    <dbReference type="NCBI Taxonomy" id="3075530"/>
    <lineage>
        <taxon>Bacteria</taxon>
        <taxon>Bacillati</taxon>
        <taxon>Actinomycetota</taxon>
        <taxon>Actinomycetes</taxon>
        <taxon>Kitasatosporales</taxon>
        <taxon>Streptomycetaceae</taxon>
        <taxon>Streptomyces</taxon>
    </lineage>
</organism>
<keyword evidence="1" id="KW-0175">Coiled coil</keyword>
<keyword evidence="4" id="KW-1185">Reference proteome</keyword>
<feature type="region of interest" description="Disordered" evidence="2">
    <location>
        <begin position="180"/>
        <end position="215"/>
    </location>
</feature>
<proteinExistence type="predicted"/>
<feature type="compositionally biased region" description="Low complexity" evidence="2">
    <location>
        <begin position="437"/>
        <end position="450"/>
    </location>
</feature>
<evidence type="ECO:0000256" key="1">
    <source>
        <dbReference type="SAM" id="Coils"/>
    </source>
</evidence>
<comment type="caution">
    <text evidence="3">The sequence shown here is derived from an EMBL/GenBank/DDBJ whole genome shotgun (WGS) entry which is preliminary data.</text>
</comment>
<feature type="compositionally biased region" description="Basic and acidic residues" evidence="2">
    <location>
        <begin position="456"/>
        <end position="468"/>
    </location>
</feature>
<dbReference type="EMBL" id="JAVREX010000001">
    <property type="protein sequence ID" value="MDT0426112.1"/>
    <property type="molecule type" value="Genomic_DNA"/>
</dbReference>
<feature type="coiled-coil region" evidence="1">
    <location>
        <begin position="137"/>
        <end position="164"/>
    </location>
</feature>
<name>A0ABU2RB78_9ACTN</name>
<evidence type="ECO:0000313" key="4">
    <source>
        <dbReference type="Proteomes" id="UP001183777"/>
    </source>
</evidence>
<evidence type="ECO:0008006" key="5">
    <source>
        <dbReference type="Google" id="ProtNLM"/>
    </source>
</evidence>
<feature type="compositionally biased region" description="Gly residues" evidence="2">
    <location>
        <begin position="382"/>
        <end position="396"/>
    </location>
</feature>
<reference evidence="4" key="1">
    <citation type="submission" date="2023-07" db="EMBL/GenBank/DDBJ databases">
        <title>30 novel species of actinomycetes from the DSMZ collection.</title>
        <authorList>
            <person name="Nouioui I."/>
        </authorList>
    </citation>
    <scope>NUCLEOTIDE SEQUENCE [LARGE SCALE GENOMIC DNA]</scope>
    <source>
        <strain evidence="4">DSM 41770</strain>
    </source>
</reference>
<protein>
    <recommendedName>
        <fullName evidence="5">PPE family domain-containing protein</fullName>
    </recommendedName>
</protein>
<feature type="compositionally biased region" description="Gly residues" evidence="2">
    <location>
        <begin position="197"/>
        <end position="210"/>
    </location>
</feature>
<evidence type="ECO:0000313" key="3">
    <source>
        <dbReference type="EMBL" id="MDT0426112.1"/>
    </source>
</evidence>
<dbReference type="RefSeq" id="WP_311654344.1">
    <property type="nucleotide sequence ID" value="NZ_JAVREX010000001.1"/>
</dbReference>
<sequence>MDVGEAGQGTPFDSMTHEAMLAWLDRANSGAVKGASDRLLSAATEIKKVATELKDRPQRVSWEGEGAKAFRTWSADLANATLRLGDFSSGVSEWLAEASNAIATAQASVPRTHAGAQANLDAARIARNDPDASTVAREAAETLIATQEANRQEAADQMRRLAQAYAFSAKKMDALERPVFPPPPGAIVPDEADRRGAGGAEARGTGGLPVGSGASYAAGTEGRTVHAAGDVAGTKASHVSLPVVPVSSRSTPVAMEIDGVAILPNAAAPPTQTSPTSLGLGKTENGLSVTAPNTLAPTFGGGAVPPQLSNGGKTAGVPRTFMPSAGAGPSGTGPVARSPRDAGIVGGRPVSQASGRPSVGLPRGTAVGEGIHGGRAPMAHGGSSGGAGGAQNGIVGGRRLAGETGGVVGGRSQQPGRSVGHPFTPGGSGLVRSTPSAQGGRAIGPIGRPGSPAKPAESRREEGERPDYLVEDEETWQQGGRRVVPPVIE</sequence>